<dbReference type="InterPro" id="IPR020926">
    <property type="entry name" value="Ribosomal_eL15_arc"/>
</dbReference>
<dbReference type="GO" id="GO:0003723">
    <property type="term" value="F:RNA binding"/>
    <property type="evidence" value="ECO:0007669"/>
    <property type="project" value="TreeGrafter"/>
</dbReference>
<sequence length="196" mass="22930">MAKSMYAYVREAWKRPDQSEVKGLLWERLQVWRREGSVVRIERPTRIDRARSLGYKAKQGIVVARVRVRRGGRRKPRYFRGRRTARMGMRRTTPAKSLQRIAEERASRKFPNMEALNSYWVGEDGRYRWFEVILVDGHHPSIRSDRNLAWLADSAHRGRAERGKTSAGMKGRGMRTRGRGTEKTRPSIRSHANRGK</sequence>
<dbReference type="InterPro" id="IPR000439">
    <property type="entry name" value="Ribosomal_eL15"/>
</dbReference>
<dbReference type="AlphaFoldDB" id="A0A7K4C446"/>
<dbReference type="InterPro" id="IPR020925">
    <property type="entry name" value="Ribosomal_eL15_CS"/>
</dbReference>
<dbReference type="Gene3D" id="3.40.1120.10">
    <property type="entry name" value="Ribosomal protein l15e"/>
    <property type="match status" value="1"/>
</dbReference>
<dbReference type="PANTHER" id="PTHR11847">
    <property type="entry name" value="RIBOSOMAL PROTEIN L15"/>
    <property type="match status" value="1"/>
</dbReference>
<keyword evidence="3 5" id="KW-0687">Ribonucleoprotein</keyword>
<dbReference type="GO" id="GO:0022625">
    <property type="term" value="C:cytosolic large ribosomal subunit"/>
    <property type="evidence" value="ECO:0007669"/>
    <property type="project" value="TreeGrafter"/>
</dbReference>
<keyword evidence="2 5" id="KW-0689">Ribosomal protein</keyword>
<reference evidence="7" key="1">
    <citation type="submission" date="2020-05" db="EMBL/GenBank/DDBJ databases">
        <title>The first insight into the ecology of ammonia-tolerant syntrophic propionate oxidizing bacteria.</title>
        <authorList>
            <person name="Singh A."/>
            <person name="Schnurer A."/>
            <person name="Westerholm M."/>
        </authorList>
    </citation>
    <scope>NUCLEOTIDE SEQUENCE</scope>
    <source>
        <strain evidence="7">MAG54</strain>
    </source>
</reference>
<feature type="compositionally biased region" description="Basic residues" evidence="6">
    <location>
        <begin position="186"/>
        <end position="196"/>
    </location>
</feature>
<dbReference type="HAMAP" id="MF_00256">
    <property type="entry name" value="Ribosomal_eL15"/>
    <property type="match status" value="1"/>
</dbReference>
<dbReference type="GO" id="GO:0003735">
    <property type="term" value="F:structural constituent of ribosome"/>
    <property type="evidence" value="ECO:0007669"/>
    <property type="project" value="InterPro"/>
</dbReference>
<evidence type="ECO:0000256" key="5">
    <source>
        <dbReference type="HAMAP-Rule" id="MF_00256"/>
    </source>
</evidence>
<evidence type="ECO:0000313" key="7">
    <source>
        <dbReference type="EMBL" id="NQS78455.1"/>
    </source>
</evidence>
<dbReference type="PROSITE" id="PS01194">
    <property type="entry name" value="RIBOSOMAL_L15E"/>
    <property type="match status" value="1"/>
</dbReference>
<gene>
    <name evidence="5" type="primary">rpl15e</name>
    <name evidence="7" type="ORF">HQQ74_07105</name>
</gene>
<dbReference type="PANTHER" id="PTHR11847:SF4">
    <property type="entry name" value="LARGE RIBOSOMAL SUBUNIT PROTEIN EL15"/>
    <property type="match status" value="1"/>
</dbReference>
<accession>A0A7K4C446</accession>
<dbReference type="FunFam" id="3.40.1120.10:FF:000002">
    <property type="entry name" value="50S ribosomal protein L15e"/>
    <property type="match status" value="1"/>
</dbReference>
<comment type="similarity">
    <text evidence="1 5">Belongs to the eukaryotic ribosomal protein eL15 family.</text>
</comment>
<dbReference type="RefSeq" id="WP_014866665.1">
    <property type="nucleotide sequence ID" value="NZ_BSDU01000002.1"/>
</dbReference>
<evidence type="ECO:0000313" key="8">
    <source>
        <dbReference type="Proteomes" id="UP000737555"/>
    </source>
</evidence>
<dbReference type="NCBIfam" id="NF003269">
    <property type="entry name" value="PRK04243.1"/>
    <property type="match status" value="1"/>
</dbReference>
<evidence type="ECO:0000256" key="2">
    <source>
        <dbReference type="ARBA" id="ARBA00022980"/>
    </source>
</evidence>
<evidence type="ECO:0000256" key="4">
    <source>
        <dbReference type="ARBA" id="ARBA00035214"/>
    </source>
</evidence>
<dbReference type="GeneID" id="13355138"/>
<protein>
    <recommendedName>
        <fullName evidence="4 5">Large ribosomal subunit protein eL15</fullName>
    </recommendedName>
</protein>
<dbReference type="SUPFAM" id="SSF54189">
    <property type="entry name" value="Ribosomal proteins S24e, L23 and L15e"/>
    <property type="match status" value="1"/>
</dbReference>
<dbReference type="OMA" id="YIRDAWK"/>
<dbReference type="InterPro" id="IPR012678">
    <property type="entry name" value="Ribosomal_uL23/eL15/eS24_sf"/>
</dbReference>
<comment type="caution">
    <text evidence="7">The sequence shown here is derived from an EMBL/GenBank/DDBJ whole genome shotgun (WGS) entry which is preliminary data.</text>
</comment>
<dbReference type="GO" id="GO:0002181">
    <property type="term" value="P:cytoplasmic translation"/>
    <property type="evidence" value="ECO:0007669"/>
    <property type="project" value="TreeGrafter"/>
</dbReference>
<evidence type="ECO:0000256" key="3">
    <source>
        <dbReference type="ARBA" id="ARBA00023274"/>
    </source>
</evidence>
<dbReference type="SMART" id="SM01384">
    <property type="entry name" value="Ribosomal_L15e"/>
    <property type="match status" value="1"/>
</dbReference>
<dbReference type="EMBL" id="JABMJE010000091">
    <property type="protein sequence ID" value="NQS78455.1"/>
    <property type="molecule type" value="Genomic_DNA"/>
</dbReference>
<dbReference type="InterPro" id="IPR024794">
    <property type="entry name" value="Rbsml_eL15_core_dom_sf"/>
</dbReference>
<dbReference type="Pfam" id="PF00827">
    <property type="entry name" value="Ribosomal_L15e"/>
    <property type="match status" value="1"/>
</dbReference>
<feature type="region of interest" description="Disordered" evidence="6">
    <location>
        <begin position="157"/>
        <end position="196"/>
    </location>
</feature>
<dbReference type="Proteomes" id="UP000737555">
    <property type="component" value="Unassembled WGS sequence"/>
</dbReference>
<name>A0A7K4C446_9EURY</name>
<organism evidence="7 8">
    <name type="scientific">Methanoculleus bourgensis</name>
    <dbReference type="NCBI Taxonomy" id="83986"/>
    <lineage>
        <taxon>Archaea</taxon>
        <taxon>Methanobacteriati</taxon>
        <taxon>Methanobacteriota</taxon>
        <taxon>Stenosarchaea group</taxon>
        <taxon>Methanomicrobia</taxon>
        <taxon>Methanomicrobiales</taxon>
        <taxon>Methanomicrobiaceae</taxon>
        <taxon>Methanoculleus</taxon>
    </lineage>
</organism>
<evidence type="ECO:0000256" key="6">
    <source>
        <dbReference type="SAM" id="MobiDB-lite"/>
    </source>
</evidence>
<proteinExistence type="inferred from homology"/>
<evidence type="ECO:0000256" key="1">
    <source>
        <dbReference type="ARBA" id="ARBA00006857"/>
    </source>
</evidence>